<name>A0A654ZK86_MYCTX</name>
<gene>
    <name evidence="1" type="ORF">ERS027659_00084</name>
</gene>
<sequence>MLSPDFVVDERDNLIGQANRNLCTHFTDGTSLVCTRPKTVRAAGEDDPPG</sequence>
<evidence type="ECO:0000313" key="1">
    <source>
        <dbReference type="EMBL" id="CKQ76141.1"/>
    </source>
</evidence>
<protein>
    <submittedName>
        <fullName evidence="1">Uncharacterized protein</fullName>
    </submittedName>
</protein>
<dbReference type="Proteomes" id="UP000050164">
    <property type="component" value="Unassembled WGS sequence"/>
</dbReference>
<dbReference type="EMBL" id="CNFT01000009">
    <property type="protein sequence ID" value="CKQ76141.1"/>
    <property type="molecule type" value="Genomic_DNA"/>
</dbReference>
<reference evidence="1 2" key="1">
    <citation type="submission" date="2015-03" db="EMBL/GenBank/DDBJ databases">
        <authorList>
            <consortium name="Pathogen Informatics"/>
        </authorList>
    </citation>
    <scope>NUCLEOTIDE SEQUENCE [LARGE SCALE GENOMIC DNA]</scope>
    <source>
        <strain evidence="1 2">Bir 185</strain>
    </source>
</reference>
<organism evidence="1 2">
    <name type="scientific">Mycobacterium tuberculosis</name>
    <dbReference type="NCBI Taxonomy" id="1773"/>
    <lineage>
        <taxon>Bacteria</taxon>
        <taxon>Bacillati</taxon>
        <taxon>Actinomycetota</taxon>
        <taxon>Actinomycetes</taxon>
        <taxon>Mycobacteriales</taxon>
        <taxon>Mycobacteriaceae</taxon>
        <taxon>Mycobacterium</taxon>
        <taxon>Mycobacterium tuberculosis complex</taxon>
    </lineage>
</organism>
<accession>A0A654ZK86</accession>
<proteinExistence type="predicted"/>
<dbReference type="AlphaFoldDB" id="A0A654ZK86"/>
<evidence type="ECO:0000313" key="2">
    <source>
        <dbReference type="Proteomes" id="UP000050164"/>
    </source>
</evidence>